<evidence type="ECO:0000313" key="3">
    <source>
        <dbReference type="EMBL" id="KAF7373643.1"/>
    </source>
</evidence>
<organism evidence="3 4">
    <name type="scientific">Mycena sanguinolenta</name>
    <dbReference type="NCBI Taxonomy" id="230812"/>
    <lineage>
        <taxon>Eukaryota</taxon>
        <taxon>Fungi</taxon>
        <taxon>Dikarya</taxon>
        <taxon>Basidiomycota</taxon>
        <taxon>Agaricomycotina</taxon>
        <taxon>Agaricomycetes</taxon>
        <taxon>Agaricomycetidae</taxon>
        <taxon>Agaricales</taxon>
        <taxon>Marasmiineae</taxon>
        <taxon>Mycenaceae</taxon>
        <taxon>Mycena</taxon>
    </lineage>
</organism>
<dbReference type="Pfam" id="PF23153">
    <property type="entry name" value="Aip3p_Bud6_N"/>
    <property type="match status" value="1"/>
</dbReference>
<keyword evidence="4" id="KW-1185">Reference proteome</keyword>
<dbReference type="EMBL" id="JACAZH010000003">
    <property type="protein sequence ID" value="KAF7373643.1"/>
    <property type="molecule type" value="Genomic_DNA"/>
</dbReference>
<proteinExistence type="predicted"/>
<dbReference type="Proteomes" id="UP000623467">
    <property type="component" value="Unassembled WGS sequence"/>
</dbReference>
<dbReference type="InterPro" id="IPR056279">
    <property type="entry name" value="Aip3p_Bud6_N"/>
</dbReference>
<feature type="domain" description="Aip3p/Bud6 N-terminal" evidence="2">
    <location>
        <begin position="54"/>
        <end position="161"/>
    </location>
</feature>
<dbReference type="GO" id="GO:0030010">
    <property type="term" value="P:establishment of cell polarity"/>
    <property type="evidence" value="ECO:0007669"/>
    <property type="project" value="TreeGrafter"/>
</dbReference>
<evidence type="ECO:0000256" key="1">
    <source>
        <dbReference type="SAM" id="MobiDB-lite"/>
    </source>
</evidence>
<dbReference type="PANTHER" id="PTHR22741:SF10">
    <property type="entry name" value="COILED-COIL DOMAIN-CONTAINING PROTEIN CG32809"/>
    <property type="match status" value="1"/>
</dbReference>
<dbReference type="OrthoDB" id="783096at2759"/>
<accession>A0A8H6Z7B4</accession>
<gene>
    <name evidence="3" type="ORF">MSAN_00574900</name>
</gene>
<name>A0A8H6Z7B4_9AGAR</name>
<protein>
    <submittedName>
        <fullName evidence="3">Bud site selection protein 6</fullName>
    </submittedName>
</protein>
<dbReference type="InterPro" id="IPR051825">
    <property type="entry name" value="SRCIN1"/>
</dbReference>
<evidence type="ECO:0000259" key="2">
    <source>
        <dbReference type="Pfam" id="PF23153"/>
    </source>
</evidence>
<feature type="compositionally biased region" description="Low complexity" evidence="1">
    <location>
        <begin position="11"/>
        <end position="22"/>
    </location>
</feature>
<dbReference type="GO" id="GO:0005737">
    <property type="term" value="C:cytoplasm"/>
    <property type="evidence" value="ECO:0007669"/>
    <property type="project" value="TreeGrafter"/>
</dbReference>
<dbReference type="PANTHER" id="PTHR22741">
    <property type="entry name" value="P140CAP/SNIP-RELATED"/>
    <property type="match status" value="1"/>
</dbReference>
<feature type="region of interest" description="Disordered" evidence="1">
    <location>
        <begin position="1"/>
        <end position="23"/>
    </location>
</feature>
<comment type="caution">
    <text evidence="3">The sequence shown here is derived from an EMBL/GenBank/DDBJ whole genome shotgun (WGS) entry which is preliminary data.</text>
</comment>
<dbReference type="AlphaFoldDB" id="A0A8H6Z7B4"/>
<dbReference type="GO" id="GO:0051286">
    <property type="term" value="C:cell tip"/>
    <property type="evidence" value="ECO:0007669"/>
    <property type="project" value="TreeGrafter"/>
</dbReference>
<evidence type="ECO:0000313" key="4">
    <source>
        <dbReference type="Proteomes" id="UP000623467"/>
    </source>
</evidence>
<sequence length="168" mass="18712">MYRAYQPAARSSTSSINTSNSSQGGYVAVDRCFSHTIIMSSSPVQLGNPSDVSSAVRNLLLSTKQLQKILTQWSLGQVSETQVSDVYVQVGTDFNTAIQAFAYHRIEITEIHSVPQELRTVLESCLAEDPSPQVLAMFMPEVKQVLVKLLRGLQSRQETWRARAHDVR</sequence>
<reference evidence="3" key="1">
    <citation type="submission" date="2020-05" db="EMBL/GenBank/DDBJ databases">
        <title>Mycena genomes resolve the evolution of fungal bioluminescence.</title>
        <authorList>
            <person name="Tsai I.J."/>
        </authorList>
    </citation>
    <scope>NUCLEOTIDE SEQUENCE</scope>
    <source>
        <strain evidence="3">160909Yilan</strain>
    </source>
</reference>